<evidence type="ECO:0000313" key="2">
    <source>
        <dbReference type="Proteomes" id="UP000515908"/>
    </source>
</evidence>
<organism evidence="1 2">
    <name type="scientific">Angomonas deanei</name>
    <dbReference type="NCBI Taxonomy" id="59799"/>
    <lineage>
        <taxon>Eukaryota</taxon>
        <taxon>Discoba</taxon>
        <taxon>Euglenozoa</taxon>
        <taxon>Kinetoplastea</taxon>
        <taxon>Metakinetoplastina</taxon>
        <taxon>Trypanosomatida</taxon>
        <taxon>Trypanosomatidae</taxon>
        <taxon>Strigomonadinae</taxon>
        <taxon>Angomonas</taxon>
    </lineage>
</organism>
<dbReference type="EMBL" id="LR877162">
    <property type="protein sequence ID" value="CAD2220835.1"/>
    <property type="molecule type" value="Genomic_DNA"/>
</dbReference>
<sequence>MFPFHHLSDYMDYFGGSPPLALSAVNSHGRECGECHQRGILGCTVATEGYETRRVIRMGSSDIGRAEHAQWWMERQRDYSLQTAVEFNGAESLGDIAGWVDLAHLLSESEVGHMFQLHVKEAESLLPFVALLHQSEGIHLYNYSLTSLQALEGLERLKKSRVAVV</sequence>
<dbReference type="VEuPathDB" id="TriTrypDB:ADEAN_000835900"/>
<dbReference type="Proteomes" id="UP000515908">
    <property type="component" value="Chromosome 18"/>
</dbReference>
<evidence type="ECO:0000313" key="1">
    <source>
        <dbReference type="EMBL" id="CAD2220835.1"/>
    </source>
</evidence>
<dbReference type="AlphaFoldDB" id="A0A7G2CN22"/>
<name>A0A7G2CN22_9TRYP</name>
<proteinExistence type="predicted"/>
<reference evidence="1 2" key="1">
    <citation type="submission" date="2020-08" db="EMBL/GenBank/DDBJ databases">
        <authorList>
            <person name="Newling K."/>
            <person name="Davey J."/>
            <person name="Forrester S."/>
        </authorList>
    </citation>
    <scope>NUCLEOTIDE SEQUENCE [LARGE SCALE GENOMIC DNA]</scope>
    <source>
        <strain evidence="2">Crithidia deanei Carvalho (ATCC PRA-265)</strain>
    </source>
</reference>
<protein>
    <submittedName>
        <fullName evidence="1">Uncharacterized protein</fullName>
    </submittedName>
</protein>
<gene>
    <name evidence="1" type="ORF">ADEAN_000835900</name>
</gene>
<keyword evidence="2" id="KW-1185">Reference proteome</keyword>
<accession>A0A7G2CN22</accession>